<evidence type="ECO:0000313" key="7">
    <source>
        <dbReference type="Proteomes" id="UP000028545"/>
    </source>
</evidence>
<dbReference type="RefSeq" id="XP_016640188.1">
    <property type="nucleotide sequence ID" value="XM_016789925.1"/>
</dbReference>
<keyword evidence="3" id="KW-0238">DNA-binding</keyword>
<feature type="region of interest" description="Disordered" evidence="5">
    <location>
        <begin position="1"/>
        <end position="129"/>
    </location>
</feature>
<dbReference type="HOGENOM" id="CLU_467044_0_0_1"/>
<gene>
    <name evidence="6" type="ORF">SAPIO_CDS8246</name>
</gene>
<dbReference type="OrthoDB" id="10031947at2759"/>
<accession>A0A084FZ77</accession>
<name>A0A084FZ77_PSEDA</name>
<dbReference type="KEGG" id="sapo:SAPIO_CDS8246"/>
<reference evidence="6 7" key="1">
    <citation type="journal article" date="2014" name="Genome Announc.">
        <title>Draft genome sequence of the pathogenic fungus Scedosporium apiospermum.</title>
        <authorList>
            <person name="Vandeputte P."/>
            <person name="Ghamrawi S."/>
            <person name="Rechenmann M."/>
            <person name="Iltis A."/>
            <person name="Giraud S."/>
            <person name="Fleury M."/>
            <person name="Thornton C."/>
            <person name="Delhaes L."/>
            <person name="Meyer W."/>
            <person name="Papon N."/>
            <person name="Bouchara J.P."/>
        </authorList>
    </citation>
    <scope>NUCLEOTIDE SEQUENCE [LARGE SCALE GENOMIC DNA]</scope>
    <source>
        <strain evidence="6 7">IHEM 14462</strain>
    </source>
</reference>
<dbReference type="VEuPathDB" id="FungiDB:SAPIO_CDS8246"/>
<dbReference type="AlphaFoldDB" id="A0A084FZ77"/>
<evidence type="ECO:0008006" key="8">
    <source>
        <dbReference type="Google" id="ProtNLM"/>
    </source>
</evidence>
<evidence type="ECO:0000256" key="3">
    <source>
        <dbReference type="ARBA" id="ARBA00023125"/>
    </source>
</evidence>
<keyword evidence="7" id="KW-1185">Reference proteome</keyword>
<dbReference type="GeneID" id="27727318"/>
<evidence type="ECO:0000256" key="4">
    <source>
        <dbReference type="ARBA" id="ARBA00023163"/>
    </source>
</evidence>
<sequence length="584" mass="62362">MKFINTTLERPYRSGATDVDGPVRSTPGASDSASTPAPPDTTQEGDRGLFGPLSPTQPRAIANELNSHSGDALSSPGNDSRFVGNLNPESTFLADGPRTGEGYTRSDPIGVWVSRRGPSGGAPSLGTPATSRDLLPLRSLLPGHSMDNFLKLVPPGSHYEGLKAIYLRDIHRMFPAMDLTILERSESIVSQTLSKQAICLAAGAHPDAKAFLIIGSESGNPMSYSDFAHQISSAMRGILNAGLIVDRIQLIPILVILSLYTYSSEDRHLSAELAALAVSHTHTVGLHHQTPGTRSENSAYLATLFCCVWALDRLNAAFNGRPVMMHERDFGRDLQACISQQESCFRLLLENISLLDRAIQLYRPPALGLPNELVQKLPTFESLVEKAEAIAIDTRVLATLELLYHAIVILSCKAPTTSLPSSSSSSSYMKTCQRLSSVSITTIAEDMGGLLPRFTFLPPDSAGGVPEPQGPHAATSTPGLGTPHPAEPHSRALGSSGQGDTSASYESLIPPPPDTSFPGGLARIDLFEYLNADFDLGAIDAVLGDTTGDILDNCTRMLPTSQKSSGLIIYIVFPKVDPSIPECL</sequence>
<feature type="region of interest" description="Disordered" evidence="5">
    <location>
        <begin position="458"/>
        <end position="514"/>
    </location>
</feature>
<evidence type="ECO:0000256" key="5">
    <source>
        <dbReference type="SAM" id="MobiDB-lite"/>
    </source>
</evidence>
<dbReference type="CDD" id="cd12148">
    <property type="entry name" value="fungal_TF_MHR"/>
    <property type="match status" value="1"/>
</dbReference>
<dbReference type="PANTHER" id="PTHR47171">
    <property type="entry name" value="FARA-RELATED"/>
    <property type="match status" value="1"/>
</dbReference>
<evidence type="ECO:0000256" key="1">
    <source>
        <dbReference type="ARBA" id="ARBA00022833"/>
    </source>
</evidence>
<comment type="caution">
    <text evidence="6">The sequence shown here is derived from an EMBL/GenBank/DDBJ whole genome shotgun (WGS) entry which is preliminary data.</text>
</comment>
<dbReference type="Proteomes" id="UP000028545">
    <property type="component" value="Unassembled WGS sequence"/>
</dbReference>
<keyword evidence="2" id="KW-0805">Transcription regulation</keyword>
<protein>
    <recommendedName>
        <fullName evidence="8">Transcription factor domain-containing protein</fullName>
    </recommendedName>
</protein>
<evidence type="ECO:0000256" key="2">
    <source>
        <dbReference type="ARBA" id="ARBA00023015"/>
    </source>
</evidence>
<organism evidence="6 7">
    <name type="scientific">Pseudallescheria apiosperma</name>
    <name type="common">Scedosporium apiospermum</name>
    <dbReference type="NCBI Taxonomy" id="563466"/>
    <lineage>
        <taxon>Eukaryota</taxon>
        <taxon>Fungi</taxon>
        <taxon>Dikarya</taxon>
        <taxon>Ascomycota</taxon>
        <taxon>Pezizomycotina</taxon>
        <taxon>Sordariomycetes</taxon>
        <taxon>Hypocreomycetidae</taxon>
        <taxon>Microascales</taxon>
        <taxon>Microascaceae</taxon>
        <taxon>Scedosporium</taxon>
    </lineage>
</organism>
<dbReference type="InterPro" id="IPR052073">
    <property type="entry name" value="Amide_Lactam_Regulators"/>
</dbReference>
<feature type="compositionally biased region" description="Polar residues" evidence="5">
    <location>
        <begin position="493"/>
        <end position="505"/>
    </location>
</feature>
<dbReference type="PANTHER" id="PTHR47171:SF6">
    <property type="entry name" value="SPECIFIC TRANSCRIPTION FACTOR, PUTATIVE (AFU_ORTHOLOGUE AFUA_2G06130)-RELATED"/>
    <property type="match status" value="1"/>
</dbReference>
<proteinExistence type="predicted"/>
<dbReference type="EMBL" id="JOWA01000121">
    <property type="protein sequence ID" value="KEZ40389.1"/>
    <property type="molecule type" value="Genomic_DNA"/>
</dbReference>
<keyword evidence="4" id="KW-0804">Transcription</keyword>
<evidence type="ECO:0000313" key="6">
    <source>
        <dbReference type="EMBL" id="KEZ40389.1"/>
    </source>
</evidence>
<dbReference type="GO" id="GO:0003677">
    <property type="term" value="F:DNA binding"/>
    <property type="evidence" value="ECO:0007669"/>
    <property type="project" value="UniProtKB-KW"/>
</dbReference>
<keyword evidence="1" id="KW-0862">Zinc</keyword>
<dbReference type="OMA" id="DIWFRIS"/>